<feature type="domain" description="ABC transmembrane type-1" evidence="10">
    <location>
        <begin position="17"/>
        <end position="205"/>
    </location>
</feature>
<dbReference type="InterPro" id="IPR000515">
    <property type="entry name" value="MetI-like"/>
</dbReference>
<dbReference type="SUPFAM" id="SSF161098">
    <property type="entry name" value="MetI-like"/>
    <property type="match status" value="1"/>
</dbReference>
<evidence type="ECO:0000313" key="12">
    <source>
        <dbReference type="Proteomes" id="UP001595462"/>
    </source>
</evidence>
<evidence type="ECO:0000259" key="10">
    <source>
        <dbReference type="PROSITE" id="PS50928"/>
    </source>
</evidence>
<dbReference type="InterPro" id="IPR035906">
    <property type="entry name" value="MetI-like_sf"/>
</dbReference>
<dbReference type="RefSeq" id="WP_380688073.1">
    <property type="nucleotide sequence ID" value="NZ_JBHRSS010000003.1"/>
</dbReference>
<keyword evidence="8 9" id="KW-0472">Membrane</keyword>
<keyword evidence="12" id="KW-1185">Reference proteome</keyword>
<dbReference type="Pfam" id="PF00528">
    <property type="entry name" value="BPD_transp_1"/>
    <property type="match status" value="1"/>
</dbReference>
<dbReference type="EMBL" id="JBHRSS010000003">
    <property type="protein sequence ID" value="MFC3103749.1"/>
    <property type="molecule type" value="Genomic_DNA"/>
</dbReference>
<dbReference type="Proteomes" id="UP001595462">
    <property type="component" value="Unassembled WGS sequence"/>
</dbReference>
<evidence type="ECO:0000256" key="7">
    <source>
        <dbReference type="ARBA" id="ARBA00022989"/>
    </source>
</evidence>
<evidence type="ECO:0000256" key="4">
    <source>
        <dbReference type="ARBA" id="ARBA00022475"/>
    </source>
</evidence>
<comment type="caution">
    <text evidence="11">The sequence shown here is derived from an EMBL/GenBank/DDBJ whole genome shotgun (WGS) entry which is preliminary data.</text>
</comment>
<evidence type="ECO:0000256" key="9">
    <source>
        <dbReference type="RuleBase" id="RU363032"/>
    </source>
</evidence>
<dbReference type="InterPro" id="IPR010065">
    <property type="entry name" value="AA_ABC_transptr_permease_3TM"/>
</dbReference>
<dbReference type="PANTHER" id="PTHR30614">
    <property type="entry name" value="MEMBRANE COMPONENT OF AMINO ACID ABC TRANSPORTER"/>
    <property type="match status" value="1"/>
</dbReference>
<keyword evidence="5 9" id="KW-0812">Transmembrane</keyword>
<keyword evidence="6" id="KW-0029">Amino-acid transport</keyword>
<keyword evidence="3 9" id="KW-0813">Transport</keyword>
<dbReference type="CDD" id="cd06261">
    <property type="entry name" value="TM_PBP2"/>
    <property type="match status" value="1"/>
</dbReference>
<evidence type="ECO:0000256" key="5">
    <source>
        <dbReference type="ARBA" id="ARBA00022692"/>
    </source>
</evidence>
<evidence type="ECO:0000256" key="8">
    <source>
        <dbReference type="ARBA" id="ARBA00023136"/>
    </source>
</evidence>
<comment type="similarity">
    <text evidence="2">Belongs to the binding-protein-dependent transport system permease family. HisMQ subfamily.</text>
</comment>
<dbReference type="PROSITE" id="PS50928">
    <property type="entry name" value="ABC_TM1"/>
    <property type="match status" value="1"/>
</dbReference>
<dbReference type="NCBIfam" id="TIGR01726">
    <property type="entry name" value="HEQRo_perm_3TM"/>
    <property type="match status" value="1"/>
</dbReference>
<evidence type="ECO:0000256" key="2">
    <source>
        <dbReference type="ARBA" id="ARBA00010072"/>
    </source>
</evidence>
<gene>
    <name evidence="11" type="ORF">ACFOSU_07580</name>
</gene>
<proteinExistence type="inferred from homology"/>
<reference evidence="12" key="1">
    <citation type="journal article" date="2019" name="Int. J. Syst. Evol. Microbiol.">
        <title>The Global Catalogue of Microorganisms (GCM) 10K type strain sequencing project: providing services to taxonomists for standard genome sequencing and annotation.</title>
        <authorList>
            <consortium name="The Broad Institute Genomics Platform"/>
            <consortium name="The Broad Institute Genome Sequencing Center for Infectious Disease"/>
            <person name="Wu L."/>
            <person name="Ma J."/>
        </authorList>
    </citation>
    <scope>NUCLEOTIDE SEQUENCE [LARGE SCALE GENOMIC DNA]</scope>
    <source>
        <strain evidence="12">KCTC 52640</strain>
    </source>
</reference>
<evidence type="ECO:0000256" key="6">
    <source>
        <dbReference type="ARBA" id="ARBA00022970"/>
    </source>
</evidence>
<dbReference type="InterPro" id="IPR043429">
    <property type="entry name" value="ArtM/GltK/GlnP/TcyL/YhdX-like"/>
</dbReference>
<sequence>MIVETLWLNLPYLLEGAGVTVLLAVALLAIGIVVGLALALAQVYGRLGLPLLATLVERLFRGIPAIVLLFLFYYGISIFYDIGAFPAAALALGLRSAAYQSQIFRGAILSIPSGQMAAARAIGMSGAMAVASIILPQAFRQAIGPWGNEALSELKDTSLAYTIGVVELMRQASYLVSDNYGHTLAFYGAAAFVYLLLSLAATLALTQLDRRLAVPGFDTR</sequence>
<keyword evidence="7 9" id="KW-1133">Transmembrane helix</keyword>
<name>A0ABV7EM01_9GAMM</name>
<protein>
    <submittedName>
        <fullName evidence="11">Amino acid ABC transporter permease</fullName>
    </submittedName>
</protein>
<feature type="transmembrane region" description="Helical" evidence="9">
    <location>
        <begin position="59"/>
        <end position="76"/>
    </location>
</feature>
<evidence type="ECO:0000256" key="1">
    <source>
        <dbReference type="ARBA" id="ARBA00004429"/>
    </source>
</evidence>
<accession>A0ABV7EM01</accession>
<feature type="transmembrane region" description="Helical" evidence="9">
    <location>
        <begin position="118"/>
        <end position="139"/>
    </location>
</feature>
<evidence type="ECO:0000256" key="3">
    <source>
        <dbReference type="ARBA" id="ARBA00022448"/>
    </source>
</evidence>
<dbReference type="PANTHER" id="PTHR30614:SF0">
    <property type="entry name" value="L-CYSTINE TRANSPORT SYSTEM PERMEASE PROTEIN TCYL"/>
    <property type="match status" value="1"/>
</dbReference>
<keyword evidence="4" id="KW-1003">Cell membrane</keyword>
<feature type="transmembrane region" description="Helical" evidence="9">
    <location>
        <begin position="184"/>
        <end position="205"/>
    </location>
</feature>
<dbReference type="Gene3D" id="1.10.3720.10">
    <property type="entry name" value="MetI-like"/>
    <property type="match status" value="1"/>
</dbReference>
<organism evidence="11 12">
    <name type="scientific">Salinisphaera aquimarina</name>
    <dbReference type="NCBI Taxonomy" id="2094031"/>
    <lineage>
        <taxon>Bacteria</taxon>
        <taxon>Pseudomonadati</taxon>
        <taxon>Pseudomonadota</taxon>
        <taxon>Gammaproteobacteria</taxon>
        <taxon>Salinisphaerales</taxon>
        <taxon>Salinisphaeraceae</taxon>
        <taxon>Salinisphaera</taxon>
    </lineage>
</organism>
<evidence type="ECO:0000313" key="11">
    <source>
        <dbReference type="EMBL" id="MFC3103749.1"/>
    </source>
</evidence>
<comment type="subcellular location">
    <subcellularLocation>
        <location evidence="1">Cell inner membrane</location>
        <topology evidence="1">Multi-pass membrane protein</topology>
    </subcellularLocation>
    <subcellularLocation>
        <location evidence="9">Cell membrane</location>
        <topology evidence="9">Multi-pass membrane protein</topology>
    </subcellularLocation>
</comment>
<feature type="transmembrane region" description="Helical" evidence="9">
    <location>
        <begin position="20"/>
        <end position="47"/>
    </location>
</feature>